<dbReference type="InterPro" id="IPR016192">
    <property type="entry name" value="APOBEC/CMP_deaminase_Zn-bd"/>
</dbReference>
<dbReference type="InterPro" id="IPR016193">
    <property type="entry name" value="Cytidine_deaminase-like"/>
</dbReference>
<evidence type="ECO:0000256" key="9">
    <source>
        <dbReference type="ARBA" id="ARBA00049558"/>
    </source>
</evidence>
<dbReference type="GO" id="GO:0008270">
    <property type="term" value="F:zinc ion binding"/>
    <property type="evidence" value="ECO:0007669"/>
    <property type="project" value="UniProtKB-UniRule"/>
</dbReference>
<evidence type="ECO:0000256" key="7">
    <source>
        <dbReference type="ARBA" id="ARBA00022833"/>
    </source>
</evidence>
<dbReference type="GO" id="GO:0005829">
    <property type="term" value="C:cytosol"/>
    <property type="evidence" value="ECO:0007669"/>
    <property type="project" value="TreeGrafter"/>
</dbReference>
<accession>A0AAW1CL20</accession>
<evidence type="ECO:0000259" key="13">
    <source>
        <dbReference type="PROSITE" id="PS51747"/>
    </source>
</evidence>
<dbReference type="Gene3D" id="3.40.140.10">
    <property type="entry name" value="Cytidine Deaminase, domain 2"/>
    <property type="match status" value="1"/>
</dbReference>
<comment type="caution">
    <text evidence="14">The sequence shown here is derived from an EMBL/GenBank/DDBJ whole genome shotgun (WGS) entry which is preliminary data.</text>
</comment>
<feature type="binding site" evidence="11">
    <location>
        <position position="69"/>
    </location>
    <ligand>
        <name>Zn(2+)</name>
        <dbReference type="ChEBI" id="CHEBI:29105"/>
        <note>catalytic</note>
    </ligand>
</feature>
<name>A0AAW1CL20_9HEMI</name>
<evidence type="ECO:0000256" key="12">
    <source>
        <dbReference type="RuleBase" id="RU364006"/>
    </source>
</evidence>
<dbReference type="Proteomes" id="UP001461498">
    <property type="component" value="Unassembled WGS sequence"/>
</dbReference>
<evidence type="ECO:0000256" key="11">
    <source>
        <dbReference type="PIRSR" id="PIRSR606262-3"/>
    </source>
</evidence>
<gene>
    <name evidence="14" type="ORF">O3M35_002655</name>
</gene>
<dbReference type="InterPro" id="IPR050202">
    <property type="entry name" value="Cyt/Deoxycyt_deaminase"/>
</dbReference>
<dbReference type="GO" id="GO:0055086">
    <property type="term" value="P:nucleobase-containing small molecule metabolic process"/>
    <property type="evidence" value="ECO:0007669"/>
    <property type="project" value="UniProtKB-ARBA"/>
</dbReference>
<evidence type="ECO:0000256" key="1">
    <source>
        <dbReference type="ARBA" id="ARBA00001947"/>
    </source>
</evidence>
<dbReference type="EC" id="3.5.4.5" evidence="4 12"/>
<feature type="domain" description="CMP/dCMP-type deaminase" evidence="13">
    <location>
        <begin position="17"/>
        <end position="141"/>
    </location>
</feature>
<feature type="binding site" evidence="11">
    <location>
        <position position="104"/>
    </location>
    <ligand>
        <name>Zn(2+)</name>
        <dbReference type="ChEBI" id="CHEBI:29105"/>
        <note>catalytic</note>
    </ligand>
</feature>
<dbReference type="PROSITE" id="PS00903">
    <property type="entry name" value="CYT_DCMP_DEAMINASES_1"/>
    <property type="match status" value="1"/>
</dbReference>
<keyword evidence="5 11" id="KW-0479">Metal-binding</keyword>
<dbReference type="SUPFAM" id="SSF53927">
    <property type="entry name" value="Cytidine deaminase-like"/>
    <property type="match status" value="1"/>
</dbReference>
<organism evidence="14 15">
    <name type="scientific">Rhynocoris fuscipes</name>
    <dbReference type="NCBI Taxonomy" id="488301"/>
    <lineage>
        <taxon>Eukaryota</taxon>
        <taxon>Metazoa</taxon>
        <taxon>Ecdysozoa</taxon>
        <taxon>Arthropoda</taxon>
        <taxon>Hexapoda</taxon>
        <taxon>Insecta</taxon>
        <taxon>Pterygota</taxon>
        <taxon>Neoptera</taxon>
        <taxon>Paraneoptera</taxon>
        <taxon>Hemiptera</taxon>
        <taxon>Heteroptera</taxon>
        <taxon>Panheteroptera</taxon>
        <taxon>Cimicomorpha</taxon>
        <taxon>Reduviidae</taxon>
        <taxon>Harpactorinae</taxon>
        <taxon>Harpactorini</taxon>
        <taxon>Rhynocoris</taxon>
    </lineage>
</organism>
<evidence type="ECO:0000256" key="8">
    <source>
        <dbReference type="ARBA" id="ARBA00032005"/>
    </source>
</evidence>
<dbReference type="InterPro" id="IPR002125">
    <property type="entry name" value="CMP_dCMP_dom"/>
</dbReference>
<reference evidence="14 15" key="1">
    <citation type="submission" date="2022-12" db="EMBL/GenBank/DDBJ databases">
        <title>Chromosome-level genome assembly of true bugs.</title>
        <authorList>
            <person name="Ma L."/>
            <person name="Li H."/>
        </authorList>
    </citation>
    <scope>NUCLEOTIDE SEQUENCE [LARGE SCALE GENOMIC DNA]</scope>
    <source>
        <strain evidence="14">Lab_2022b</strain>
    </source>
</reference>
<dbReference type="PROSITE" id="PS51747">
    <property type="entry name" value="CYT_DCMP_DEAMINASES_2"/>
    <property type="match status" value="1"/>
</dbReference>
<dbReference type="InterPro" id="IPR006262">
    <property type="entry name" value="Cyt_deam_tetra"/>
</dbReference>
<evidence type="ECO:0000256" key="4">
    <source>
        <dbReference type="ARBA" id="ARBA00012783"/>
    </source>
</evidence>
<dbReference type="AlphaFoldDB" id="A0AAW1CL20"/>
<evidence type="ECO:0000256" key="6">
    <source>
        <dbReference type="ARBA" id="ARBA00022801"/>
    </source>
</evidence>
<evidence type="ECO:0000256" key="10">
    <source>
        <dbReference type="PIRSR" id="PIRSR606262-1"/>
    </source>
</evidence>
<dbReference type="GO" id="GO:0072527">
    <property type="term" value="P:pyrimidine-containing compound metabolic process"/>
    <property type="evidence" value="ECO:0007669"/>
    <property type="project" value="UniProtKB-ARBA"/>
</dbReference>
<feature type="binding site" evidence="11">
    <location>
        <position position="107"/>
    </location>
    <ligand>
        <name>Zn(2+)</name>
        <dbReference type="ChEBI" id="CHEBI:29105"/>
        <note>catalytic</note>
    </ligand>
</feature>
<feature type="active site" description="Proton donor" evidence="10">
    <location>
        <position position="71"/>
    </location>
</feature>
<proteinExistence type="inferred from homology"/>
<comment type="cofactor">
    <cofactor evidence="1 11 12">
        <name>Zn(2+)</name>
        <dbReference type="ChEBI" id="CHEBI:29105"/>
    </cofactor>
</comment>
<sequence length="148" mass="16459">MSTNNEFKFVQFDQLDEVTQKFIKESVRMMEFAYCPYSNFQVGAIVETTNGNQYTGCNVENIGHTPAICAERTAIAKAVSCGDRELAKVAVSAVVKEPNVISPCGVCRQVIKEFCPKDGDVTIYLTTPRLDKVMITSLNQLLPYSFPM</sequence>
<evidence type="ECO:0000256" key="2">
    <source>
        <dbReference type="ARBA" id="ARBA00003949"/>
    </source>
</evidence>
<dbReference type="NCBIfam" id="NF004064">
    <property type="entry name" value="PRK05578.1"/>
    <property type="match status" value="1"/>
</dbReference>
<protein>
    <recommendedName>
        <fullName evidence="4 12">Cytidine deaminase</fullName>
        <ecNumber evidence="4 12">3.5.4.5</ecNumber>
    </recommendedName>
    <alternativeName>
        <fullName evidence="8 12">Cytidine aminohydrolase</fullName>
    </alternativeName>
</protein>
<keyword evidence="7 11" id="KW-0862">Zinc</keyword>
<keyword evidence="15" id="KW-1185">Reference proteome</keyword>
<dbReference type="Pfam" id="PF00383">
    <property type="entry name" value="dCMP_cyt_deam_1"/>
    <property type="match status" value="1"/>
</dbReference>
<comment type="catalytic activity">
    <reaction evidence="12">
        <text>2'-deoxycytidine + H2O + H(+) = 2'-deoxyuridine + NH4(+)</text>
        <dbReference type="Rhea" id="RHEA:13433"/>
        <dbReference type="ChEBI" id="CHEBI:15377"/>
        <dbReference type="ChEBI" id="CHEBI:15378"/>
        <dbReference type="ChEBI" id="CHEBI:15698"/>
        <dbReference type="ChEBI" id="CHEBI:16450"/>
        <dbReference type="ChEBI" id="CHEBI:28938"/>
        <dbReference type="EC" id="3.5.4.5"/>
    </reaction>
</comment>
<dbReference type="PANTHER" id="PTHR11644:SF2">
    <property type="entry name" value="CYTIDINE DEAMINASE"/>
    <property type="match status" value="1"/>
</dbReference>
<dbReference type="NCBIfam" id="TIGR01354">
    <property type="entry name" value="cyt_deam_tetra"/>
    <property type="match status" value="1"/>
</dbReference>
<comment type="function">
    <text evidence="2 12">This enzyme scavenges exogenous and endogenous cytidine and 2'-deoxycytidine for UMP synthesis.</text>
</comment>
<dbReference type="GO" id="GO:0004126">
    <property type="term" value="F:cytidine deaminase activity"/>
    <property type="evidence" value="ECO:0007669"/>
    <property type="project" value="UniProtKB-UniRule"/>
</dbReference>
<dbReference type="GO" id="GO:0042802">
    <property type="term" value="F:identical protein binding"/>
    <property type="evidence" value="ECO:0007669"/>
    <property type="project" value="UniProtKB-ARBA"/>
</dbReference>
<dbReference type="PANTHER" id="PTHR11644">
    <property type="entry name" value="CYTIDINE DEAMINASE"/>
    <property type="match status" value="1"/>
</dbReference>
<comment type="catalytic activity">
    <reaction evidence="9 12">
        <text>cytidine + H2O + H(+) = uridine + NH4(+)</text>
        <dbReference type="Rhea" id="RHEA:16069"/>
        <dbReference type="ChEBI" id="CHEBI:15377"/>
        <dbReference type="ChEBI" id="CHEBI:15378"/>
        <dbReference type="ChEBI" id="CHEBI:16704"/>
        <dbReference type="ChEBI" id="CHEBI:17562"/>
        <dbReference type="ChEBI" id="CHEBI:28938"/>
        <dbReference type="EC" id="3.5.4.5"/>
    </reaction>
</comment>
<evidence type="ECO:0000313" key="14">
    <source>
        <dbReference type="EMBL" id="KAK9499648.1"/>
    </source>
</evidence>
<evidence type="ECO:0000313" key="15">
    <source>
        <dbReference type="Proteomes" id="UP001461498"/>
    </source>
</evidence>
<evidence type="ECO:0000256" key="3">
    <source>
        <dbReference type="ARBA" id="ARBA00006576"/>
    </source>
</evidence>
<comment type="similarity">
    <text evidence="3 12">Belongs to the cytidine and deoxycytidylate deaminase family.</text>
</comment>
<dbReference type="CDD" id="cd01283">
    <property type="entry name" value="cytidine_deaminase"/>
    <property type="match status" value="1"/>
</dbReference>
<keyword evidence="6 12" id="KW-0378">Hydrolase</keyword>
<evidence type="ECO:0000256" key="5">
    <source>
        <dbReference type="ARBA" id="ARBA00022723"/>
    </source>
</evidence>
<dbReference type="FunFam" id="3.40.140.10:FF:000008">
    <property type="entry name" value="Cytidine deaminase"/>
    <property type="match status" value="1"/>
</dbReference>
<dbReference type="EMBL" id="JAPXFL010000011">
    <property type="protein sequence ID" value="KAK9499648.1"/>
    <property type="molecule type" value="Genomic_DNA"/>
</dbReference>